<evidence type="ECO:0000256" key="8">
    <source>
        <dbReference type="SAM" id="Phobius"/>
    </source>
</evidence>
<evidence type="ECO:0000256" key="3">
    <source>
        <dbReference type="ARBA" id="ARBA00022448"/>
    </source>
</evidence>
<feature type="transmembrane region" description="Helical" evidence="8">
    <location>
        <begin position="143"/>
        <end position="162"/>
    </location>
</feature>
<keyword evidence="7 8" id="KW-0472">Membrane</keyword>
<dbReference type="InterPro" id="IPR037294">
    <property type="entry name" value="ABC_BtuC-like"/>
</dbReference>
<organism evidence="9 10">
    <name type="scientific">Loigolactobacillus binensis</name>
    <dbReference type="NCBI Taxonomy" id="2559922"/>
    <lineage>
        <taxon>Bacteria</taxon>
        <taxon>Bacillati</taxon>
        <taxon>Bacillota</taxon>
        <taxon>Bacilli</taxon>
        <taxon>Lactobacillales</taxon>
        <taxon>Lactobacillaceae</taxon>
        <taxon>Loigolactobacillus</taxon>
    </lineage>
</organism>
<dbReference type="CDD" id="cd06550">
    <property type="entry name" value="TM_ABC_iron-siderophores_like"/>
    <property type="match status" value="1"/>
</dbReference>
<dbReference type="PANTHER" id="PTHR30472">
    <property type="entry name" value="FERRIC ENTEROBACTIN TRANSPORT SYSTEM PERMEASE PROTEIN"/>
    <property type="match status" value="1"/>
</dbReference>
<dbReference type="SUPFAM" id="SSF81345">
    <property type="entry name" value="ABC transporter involved in vitamin B12 uptake, BtuC"/>
    <property type="match status" value="1"/>
</dbReference>
<evidence type="ECO:0000313" key="9">
    <source>
        <dbReference type="EMBL" id="MFD0896816.1"/>
    </source>
</evidence>
<dbReference type="Gene3D" id="1.10.3470.10">
    <property type="entry name" value="ABC transporter involved in vitamin B12 uptake, BtuC"/>
    <property type="match status" value="1"/>
</dbReference>
<keyword evidence="4" id="KW-1003">Cell membrane</keyword>
<keyword evidence="6 8" id="KW-1133">Transmembrane helix</keyword>
<evidence type="ECO:0000256" key="2">
    <source>
        <dbReference type="ARBA" id="ARBA00007935"/>
    </source>
</evidence>
<feature type="transmembrane region" description="Helical" evidence="8">
    <location>
        <begin position="182"/>
        <end position="204"/>
    </location>
</feature>
<feature type="transmembrane region" description="Helical" evidence="8">
    <location>
        <begin position="54"/>
        <end position="74"/>
    </location>
</feature>
<dbReference type="EMBL" id="JBHTIO010000017">
    <property type="protein sequence ID" value="MFD0896816.1"/>
    <property type="molecule type" value="Genomic_DNA"/>
</dbReference>
<evidence type="ECO:0000256" key="5">
    <source>
        <dbReference type="ARBA" id="ARBA00022692"/>
    </source>
</evidence>
<comment type="similarity">
    <text evidence="2">Belongs to the binding-protein-dependent transport system permease family. FecCD subfamily.</text>
</comment>
<evidence type="ECO:0000256" key="1">
    <source>
        <dbReference type="ARBA" id="ARBA00004651"/>
    </source>
</evidence>
<feature type="transmembrane region" description="Helical" evidence="8">
    <location>
        <begin position="86"/>
        <end position="108"/>
    </location>
</feature>
<evidence type="ECO:0000256" key="7">
    <source>
        <dbReference type="ARBA" id="ARBA00023136"/>
    </source>
</evidence>
<proteinExistence type="inferred from homology"/>
<evidence type="ECO:0000256" key="6">
    <source>
        <dbReference type="ARBA" id="ARBA00022989"/>
    </source>
</evidence>
<feature type="transmembrane region" description="Helical" evidence="8">
    <location>
        <begin position="230"/>
        <end position="252"/>
    </location>
</feature>
<dbReference type="InterPro" id="IPR000522">
    <property type="entry name" value="ABC_transptr_permease_BtuC"/>
</dbReference>
<reference evidence="10" key="1">
    <citation type="journal article" date="2019" name="Int. J. Syst. Evol. Microbiol.">
        <title>The Global Catalogue of Microorganisms (GCM) 10K type strain sequencing project: providing services to taxonomists for standard genome sequencing and annotation.</title>
        <authorList>
            <consortium name="The Broad Institute Genomics Platform"/>
            <consortium name="The Broad Institute Genome Sequencing Center for Infectious Disease"/>
            <person name="Wu L."/>
            <person name="Ma J."/>
        </authorList>
    </citation>
    <scope>NUCLEOTIDE SEQUENCE [LARGE SCALE GENOMIC DNA]</scope>
    <source>
        <strain evidence="10">CCM 8925</strain>
    </source>
</reference>
<dbReference type="Pfam" id="PF01032">
    <property type="entry name" value="FecCD"/>
    <property type="match status" value="1"/>
</dbReference>
<evidence type="ECO:0000256" key="4">
    <source>
        <dbReference type="ARBA" id="ARBA00022475"/>
    </source>
</evidence>
<feature type="transmembrane region" description="Helical" evidence="8">
    <location>
        <begin position="114"/>
        <end position="131"/>
    </location>
</feature>
<dbReference type="PANTHER" id="PTHR30472:SF1">
    <property type="entry name" value="FE(3+) DICITRATE TRANSPORT SYSTEM PERMEASE PROTEIN FECC-RELATED"/>
    <property type="match status" value="1"/>
</dbReference>
<accession>A0ABW3E9E0</accession>
<name>A0ABW3E9E0_9LACO</name>
<protein>
    <submittedName>
        <fullName evidence="9">Iron ABC transporter permease</fullName>
    </submittedName>
</protein>
<comment type="caution">
    <text evidence="9">The sequence shown here is derived from an EMBL/GenBank/DDBJ whole genome shotgun (WGS) entry which is preliminary data.</text>
</comment>
<feature type="transmembrane region" description="Helical" evidence="8">
    <location>
        <begin position="12"/>
        <end position="34"/>
    </location>
</feature>
<gene>
    <name evidence="9" type="ORF">ACFQZ7_03575</name>
</gene>
<keyword evidence="3" id="KW-0813">Transport</keyword>
<evidence type="ECO:0000313" key="10">
    <source>
        <dbReference type="Proteomes" id="UP001597104"/>
    </source>
</evidence>
<keyword evidence="5 8" id="KW-0812">Transmembrane</keyword>
<dbReference type="RefSeq" id="WP_137637122.1">
    <property type="nucleotide sequence ID" value="NZ_BJDN01000005.1"/>
</dbReference>
<dbReference type="Proteomes" id="UP001597104">
    <property type="component" value="Unassembled WGS sequence"/>
</dbReference>
<feature type="transmembrane region" description="Helical" evidence="8">
    <location>
        <begin position="298"/>
        <end position="319"/>
    </location>
</feature>
<comment type="subcellular location">
    <subcellularLocation>
        <location evidence="1">Cell membrane</location>
        <topology evidence="1">Multi-pass membrane protein</topology>
    </subcellularLocation>
</comment>
<sequence length="327" mass="34255">MGAQQNRRRYLILIILLVAGLLVNLCSGPTWFSPQQLIHPQTDLQTKTILFVRLPRALASGLVGAELAVAGQLLQTISRNPIADPAILGVNSGANLALIVGTVLGIPFTIGARFGLALIGAVLAFCVVLGLSLTRNGMQPLRLILGGSIFSGFLVSVAYAVSLLTETTAQYRTLLVGGFSGITYSSVWLLTALLLILLVGIFYLREALTLLTLNDQLAQSLGSQRNGTRILAALLIVLAAGGCVAVAGNIAFVGLGIPQCIALLSGHRFKNTVGQVLLAGGAFLSFGDALAKSVRPPFELPLGALSAILGGLFLFVFLWRKQGALTT</sequence>
<keyword evidence="10" id="KW-1185">Reference proteome</keyword>